<feature type="transmembrane region" description="Helical" evidence="9">
    <location>
        <begin position="55"/>
        <end position="76"/>
    </location>
</feature>
<evidence type="ECO:0000313" key="11">
    <source>
        <dbReference type="EMBL" id="KAK8781728.1"/>
    </source>
</evidence>
<dbReference type="SUPFAM" id="SSF90123">
    <property type="entry name" value="ABC transporter transmembrane region"/>
    <property type="match status" value="1"/>
</dbReference>
<keyword evidence="5" id="KW-0547">Nucleotide-binding</keyword>
<keyword evidence="7 9" id="KW-1133">Transmembrane helix</keyword>
<evidence type="ECO:0000256" key="1">
    <source>
        <dbReference type="ARBA" id="ARBA00004127"/>
    </source>
</evidence>
<keyword evidence="2" id="KW-0813">Transport</keyword>
<dbReference type="Proteomes" id="UP001321473">
    <property type="component" value="Unassembled WGS sequence"/>
</dbReference>
<evidence type="ECO:0000256" key="8">
    <source>
        <dbReference type="ARBA" id="ARBA00023136"/>
    </source>
</evidence>
<dbReference type="InterPro" id="IPR036640">
    <property type="entry name" value="ABC1_TM_sf"/>
</dbReference>
<evidence type="ECO:0000259" key="10">
    <source>
        <dbReference type="PROSITE" id="PS50929"/>
    </source>
</evidence>
<evidence type="ECO:0000256" key="9">
    <source>
        <dbReference type="SAM" id="Phobius"/>
    </source>
</evidence>
<keyword evidence="4" id="KW-0677">Repeat</keyword>
<dbReference type="Gene3D" id="1.20.1560.10">
    <property type="entry name" value="ABC transporter type 1, transmembrane domain"/>
    <property type="match status" value="1"/>
</dbReference>
<keyword evidence="6" id="KW-0067">ATP-binding</keyword>
<keyword evidence="12" id="KW-1185">Reference proteome</keyword>
<dbReference type="PANTHER" id="PTHR24223">
    <property type="entry name" value="ATP-BINDING CASSETTE SUB-FAMILY C"/>
    <property type="match status" value="1"/>
</dbReference>
<keyword evidence="3 9" id="KW-0812">Transmembrane</keyword>
<evidence type="ECO:0000256" key="2">
    <source>
        <dbReference type="ARBA" id="ARBA00022448"/>
    </source>
</evidence>
<name>A0AAQ4F4W6_AMBAM</name>
<dbReference type="GO" id="GO:0016020">
    <property type="term" value="C:membrane"/>
    <property type="evidence" value="ECO:0007669"/>
    <property type="project" value="InterPro"/>
</dbReference>
<protein>
    <recommendedName>
        <fullName evidence="10">ABC transmembrane type-1 domain-containing protein</fullName>
    </recommendedName>
</protein>
<dbReference type="GO" id="GO:0012505">
    <property type="term" value="C:endomembrane system"/>
    <property type="evidence" value="ECO:0007669"/>
    <property type="project" value="UniProtKB-SubCell"/>
</dbReference>
<dbReference type="GO" id="GO:0140359">
    <property type="term" value="F:ABC-type transporter activity"/>
    <property type="evidence" value="ECO:0007669"/>
    <property type="project" value="InterPro"/>
</dbReference>
<feature type="transmembrane region" description="Helical" evidence="9">
    <location>
        <begin position="25"/>
        <end position="49"/>
    </location>
</feature>
<reference evidence="11 12" key="1">
    <citation type="journal article" date="2023" name="Arcadia Sci">
        <title>De novo assembly of a long-read Amblyomma americanum tick genome.</title>
        <authorList>
            <person name="Chou S."/>
            <person name="Poskanzer K.E."/>
            <person name="Rollins M."/>
            <person name="Thuy-Boun P.S."/>
        </authorList>
    </citation>
    <scope>NUCLEOTIDE SEQUENCE [LARGE SCALE GENOMIC DNA]</scope>
    <source>
        <strain evidence="11">F_SG_1</strain>
        <tissue evidence="11">Salivary glands</tissue>
    </source>
</reference>
<dbReference type="GO" id="GO:0005524">
    <property type="term" value="F:ATP binding"/>
    <property type="evidence" value="ECO:0007669"/>
    <property type="project" value="UniProtKB-KW"/>
</dbReference>
<accession>A0AAQ4F4W6</accession>
<dbReference type="Pfam" id="PF00664">
    <property type="entry name" value="ABC_membrane"/>
    <property type="match status" value="1"/>
</dbReference>
<dbReference type="PANTHER" id="PTHR24223:SF443">
    <property type="entry name" value="MULTIDRUG-RESISTANCE LIKE PROTEIN 1, ISOFORM I"/>
    <property type="match status" value="1"/>
</dbReference>
<dbReference type="PROSITE" id="PS50929">
    <property type="entry name" value="ABC_TM1F"/>
    <property type="match status" value="1"/>
</dbReference>
<evidence type="ECO:0000256" key="7">
    <source>
        <dbReference type="ARBA" id="ARBA00022989"/>
    </source>
</evidence>
<evidence type="ECO:0000256" key="3">
    <source>
        <dbReference type="ARBA" id="ARBA00022692"/>
    </source>
</evidence>
<evidence type="ECO:0000313" key="12">
    <source>
        <dbReference type="Proteomes" id="UP001321473"/>
    </source>
</evidence>
<keyword evidence="8 9" id="KW-0472">Membrane</keyword>
<dbReference type="AlphaFoldDB" id="A0AAQ4F4W6"/>
<sequence length="272" mass="29975">MTSRTRALYPAGRILSMLGVDCLQLCNLIFVASVPLVGFVTLPFVLWMLAARVGAVPALCCAAWMVLVLSLLFIVAPVQQRIWIRAQAAREERLKATSDLLSTIRVVKMYAWEDALQESVLRARLVEQKWLLRVNLLDAVLDSVYSSTSSVTSWQLLCALLRLGGWQGPLAVAAFCVAACALGWEQVWIKQWTDAAVTPQAAHASWVQGLLGLCVLDAGRLLLQPEKHASWSALMAVGTLPSPSVASCMKTRRQNSQWTNASTCQIIRLWSR</sequence>
<dbReference type="InterPro" id="IPR011527">
    <property type="entry name" value="ABC1_TM_dom"/>
</dbReference>
<feature type="domain" description="ABC transmembrane type-1" evidence="10">
    <location>
        <begin position="1"/>
        <end position="152"/>
    </location>
</feature>
<gene>
    <name evidence="11" type="ORF">V5799_016931</name>
</gene>
<organism evidence="11 12">
    <name type="scientific">Amblyomma americanum</name>
    <name type="common">Lone star tick</name>
    <dbReference type="NCBI Taxonomy" id="6943"/>
    <lineage>
        <taxon>Eukaryota</taxon>
        <taxon>Metazoa</taxon>
        <taxon>Ecdysozoa</taxon>
        <taxon>Arthropoda</taxon>
        <taxon>Chelicerata</taxon>
        <taxon>Arachnida</taxon>
        <taxon>Acari</taxon>
        <taxon>Parasitiformes</taxon>
        <taxon>Ixodida</taxon>
        <taxon>Ixodoidea</taxon>
        <taxon>Ixodidae</taxon>
        <taxon>Amblyomminae</taxon>
        <taxon>Amblyomma</taxon>
    </lineage>
</organism>
<evidence type="ECO:0000256" key="5">
    <source>
        <dbReference type="ARBA" id="ARBA00022741"/>
    </source>
</evidence>
<comment type="subcellular location">
    <subcellularLocation>
        <location evidence="1">Endomembrane system</location>
        <topology evidence="1">Multi-pass membrane protein</topology>
    </subcellularLocation>
</comment>
<dbReference type="EMBL" id="JARKHS020007410">
    <property type="protein sequence ID" value="KAK8781728.1"/>
    <property type="molecule type" value="Genomic_DNA"/>
</dbReference>
<evidence type="ECO:0000256" key="4">
    <source>
        <dbReference type="ARBA" id="ARBA00022737"/>
    </source>
</evidence>
<evidence type="ECO:0000256" key="6">
    <source>
        <dbReference type="ARBA" id="ARBA00022840"/>
    </source>
</evidence>
<dbReference type="InterPro" id="IPR050173">
    <property type="entry name" value="ABC_transporter_C-like"/>
</dbReference>
<comment type="caution">
    <text evidence="11">The sequence shown here is derived from an EMBL/GenBank/DDBJ whole genome shotgun (WGS) entry which is preliminary data.</text>
</comment>
<proteinExistence type="predicted"/>